<comment type="caution">
    <text evidence="1">The sequence shown here is derived from an EMBL/GenBank/DDBJ whole genome shotgun (WGS) entry which is preliminary data.</text>
</comment>
<feature type="non-terminal residue" evidence="1">
    <location>
        <position position="1"/>
    </location>
</feature>
<dbReference type="EMBL" id="CAJNNV010010299">
    <property type="protein sequence ID" value="CAE8598471.1"/>
    <property type="molecule type" value="Genomic_DNA"/>
</dbReference>
<sequence length="112" mass="13045">DTTTVPVVFRQFEAHTLAFRTLLARWSKGDFTQISCAVKYPEGLASYVGSEYRRLKLRQAVQLNTLNTFTAIMRKRSRVLQPLLLRLNTVEMKDERRLLDNEDEYAPPLSRL</sequence>
<evidence type="ECO:0000313" key="3">
    <source>
        <dbReference type="Proteomes" id="UP000654075"/>
    </source>
</evidence>
<evidence type="ECO:0000313" key="1">
    <source>
        <dbReference type="EMBL" id="CAE8598471.1"/>
    </source>
</evidence>
<dbReference type="Proteomes" id="UP000654075">
    <property type="component" value="Unassembled WGS sequence"/>
</dbReference>
<protein>
    <submittedName>
        <fullName evidence="1">Uncharacterized protein</fullName>
    </submittedName>
</protein>
<evidence type="ECO:0000313" key="2">
    <source>
        <dbReference type="EMBL" id="CAE8603321.1"/>
    </source>
</evidence>
<accession>A0A813E8Y1</accession>
<gene>
    <name evidence="1" type="ORF">PGLA1383_LOCUS16877</name>
    <name evidence="2" type="ORF">PGLA1383_LOCUS21535</name>
</gene>
<keyword evidence="3" id="KW-1185">Reference proteome</keyword>
<reference evidence="1" key="1">
    <citation type="submission" date="2021-02" db="EMBL/GenBank/DDBJ databases">
        <authorList>
            <person name="Dougan E. K."/>
            <person name="Rhodes N."/>
            <person name="Thang M."/>
            <person name="Chan C."/>
        </authorList>
    </citation>
    <scope>NUCLEOTIDE SEQUENCE</scope>
</reference>
<dbReference type="AlphaFoldDB" id="A0A813E8Y1"/>
<dbReference type="EMBL" id="CAJNNV010015273">
    <property type="protein sequence ID" value="CAE8603321.1"/>
    <property type="molecule type" value="Genomic_DNA"/>
</dbReference>
<proteinExistence type="predicted"/>
<name>A0A813E8Y1_POLGL</name>
<organism evidence="1 3">
    <name type="scientific">Polarella glacialis</name>
    <name type="common">Dinoflagellate</name>
    <dbReference type="NCBI Taxonomy" id="89957"/>
    <lineage>
        <taxon>Eukaryota</taxon>
        <taxon>Sar</taxon>
        <taxon>Alveolata</taxon>
        <taxon>Dinophyceae</taxon>
        <taxon>Suessiales</taxon>
        <taxon>Suessiaceae</taxon>
        <taxon>Polarella</taxon>
    </lineage>
</organism>